<proteinExistence type="inferred from homology"/>
<dbReference type="PANTHER" id="PTHR43776:SF7">
    <property type="entry name" value="D,D-DIPEPTIDE TRANSPORT ATP-BINDING PROTEIN DDPF-RELATED"/>
    <property type="match status" value="1"/>
</dbReference>
<organism evidence="6">
    <name type="scientific">marine metagenome</name>
    <dbReference type="NCBI Taxonomy" id="408172"/>
    <lineage>
        <taxon>unclassified sequences</taxon>
        <taxon>metagenomes</taxon>
        <taxon>ecological metagenomes</taxon>
    </lineage>
</organism>
<dbReference type="InterPro" id="IPR027417">
    <property type="entry name" value="P-loop_NTPase"/>
</dbReference>
<dbReference type="SUPFAM" id="SSF52540">
    <property type="entry name" value="P-loop containing nucleoside triphosphate hydrolases"/>
    <property type="match status" value="1"/>
</dbReference>
<gene>
    <name evidence="6" type="ORF">METZ01_LOCUS82934</name>
</gene>
<evidence type="ECO:0000256" key="4">
    <source>
        <dbReference type="ARBA" id="ARBA00022840"/>
    </source>
</evidence>
<evidence type="ECO:0000256" key="1">
    <source>
        <dbReference type="ARBA" id="ARBA00005417"/>
    </source>
</evidence>
<dbReference type="GO" id="GO:0016887">
    <property type="term" value="F:ATP hydrolysis activity"/>
    <property type="evidence" value="ECO:0007669"/>
    <property type="project" value="InterPro"/>
</dbReference>
<dbReference type="InterPro" id="IPR050319">
    <property type="entry name" value="ABC_transp_ATP-bind"/>
</dbReference>
<dbReference type="PANTHER" id="PTHR43776">
    <property type="entry name" value="TRANSPORT ATP-BINDING PROTEIN"/>
    <property type="match status" value="1"/>
</dbReference>
<dbReference type="AlphaFoldDB" id="A0A381UPR5"/>
<dbReference type="InterPro" id="IPR003439">
    <property type="entry name" value="ABC_transporter-like_ATP-bd"/>
</dbReference>
<dbReference type="FunFam" id="3.40.50.300:FF:000016">
    <property type="entry name" value="Oligopeptide ABC transporter ATP-binding component"/>
    <property type="match status" value="1"/>
</dbReference>
<dbReference type="PROSITE" id="PS50893">
    <property type="entry name" value="ABC_TRANSPORTER_2"/>
    <property type="match status" value="1"/>
</dbReference>
<keyword evidence="2" id="KW-0813">Transport</keyword>
<dbReference type="GO" id="GO:0005524">
    <property type="term" value="F:ATP binding"/>
    <property type="evidence" value="ECO:0007669"/>
    <property type="project" value="UniProtKB-KW"/>
</dbReference>
<evidence type="ECO:0000256" key="3">
    <source>
        <dbReference type="ARBA" id="ARBA00022741"/>
    </source>
</evidence>
<dbReference type="Pfam" id="PF00005">
    <property type="entry name" value="ABC_tran"/>
    <property type="match status" value="1"/>
</dbReference>
<dbReference type="CDD" id="cd03257">
    <property type="entry name" value="ABC_NikE_OppD_transporters"/>
    <property type="match status" value="1"/>
</dbReference>
<dbReference type="InterPro" id="IPR003593">
    <property type="entry name" value="AAA+_ATPase"/>
</dbReference>
<feature type="non-terminal residue" evidence="6">
    <location>
        <position position="278"/>
    </location>
</feature>
<keyword evidence="4" id="KW-0067">ATP-binding</keyword>
<protein>
    <recommendedName>
        <fullName evidence="5">ABC transporter domain-containing protein</fullName>
    </recommendedName>
</protein>
<dbReference type="GO" id="GO:0055085">
    <property type="term" value="P:transmembrane transport"/>
    <property type="evidence" value="ECO:0007669"/>
    <property type="project" value="UniProtKB-ARBA"/>
</dbReference>
<feature type="domain" description="ABC transporter" evidence="5">
    <location>
        <begin position="1"/>
        <end position="251"/>
    </location>
</feature>
<evidence type="ECO:0000313" key="6">
    <source>
        <dbReference type="EMBL" id="SVA30080.1"/>
    </source>
</evidence>
<sequence length="278" mass="30680">VRDLRVHFPIKRGFIVQREVARVRAVDGISFDIYPGETLGLVGESGSGKTTVAKAVIQLTKADVGSVKFEGQELVGMSTPAMRPIRRKIGMVFQDPYGSLNPRMRAGDIIGEPLKVHHLVESRENYQNQVASLLSTVGLSPAMAERYPNEFSGGQRQRLGVARAIAAGPSMLILDEAVSALDVSIQAQVLNLLQDLQEKYNLAYLFIAHDLSVVRHISHRVAVMYLGRIVETADSKDMYENPLHPYTQALLSAVPTPNPIHERSRERIILRGDLPSPI</sequence>
<dbReference type="EMBL" id="UINC01006864">
    <property type="protein sequence ID" value="SVA30080.1"/>
    <property type="molecule type" value="Genomic_DNA"/>
</dbReference>
<dbReference type="PROSITE" id="PS00211">
    <property type="entry name" value="ABC_TRANSPORTER_1"/>
    <property type="match status" value="1"/>
</dbReference>
<dbReference type="NCBIfam" id="TIGR01727">
    <property type="entry name" value="oligo_HPY"/>
    <property type="match status" value="1"/>
</dbReference>
<name>A0A381UPR5_9ZZZZ</name>
<feature type="non-terminal residue" evidence="6">
    <location>
        <position position="1"/>
    </location>
</feature>
<dbReference type="Gene3D" id="3.40.50.300">
    <property type="entry name" value="P-loop containing nucleotide triphosphate hydrolases"/>
    <property type="match status" value="1"/>
</dbReference>
<comment type="similarity">
    <text evidence="1">Belongs to the ABC transporter superfamily.</text>
</comment>
<accession>A0A381UPR5</accession>
<dbReference type="InterPro" id="IPR013563">
    <property type="entry name" value="Oligopep_ABC_C"/>
</dbReference>
<dbReference type="SMART" id="SM00382">
    <property type="entry name" value="AAA"/>
    <property type="match status" value="1"/>
</dbReference>
<keyword evidence="3" id="KW-0547">Nucleotide-binding</keyword>
<evidence type="ECO:0000256" key="2">
    <source>
        <dbReference type="ARBA" id="ARBA00022448"/>
    </source>
</evidence>
<dbReference type="InterPro" id="IPR017871">
    <property type="entry name" value="ABC_transporter-like_CS"/>
</dbReference>
<dbReference type="Pfam" id="PF08352">
    <property type="entry name" value="oligo_HPY"/>
    <property type="match status" value="1"/>
</dbReference>
<reference evidence="6" key="1">
    <citation type="submission" date="2018-05" db="EMBL/GenBank/DDBJ databases">
        <authorList>
            <person name="Lanie J.A."/>
            <person name="Ng W.-L."/>
            <person name="Kazmierczak K.M."/>
            <person name="Andrzejewski T.M."/>
            <person name="Davidsen T.M."/>
            <person name="Wayne K.J."/>
            <person name="Tettelin H."/>
            <person name="Glass J.I."/>
            <person name="Rusch D."/>
            <person name="Podicherti R."/>
            <person name="Tsui H.-C.T."/>
            <person name="Winkler M.E."/>
        </authorList>
    </citation>
    <scope>NUCLEOTIDE SEQUENCE</scope>
</reference>
<evidence type="ECO:0000259" key="5">
    <source>
        <dbReference type="PROSITE" id="PS50893"/>
    </source>
</evidence>
<dbReference type="GO" id="GO:0015833">
    <property type="term" value="P:peptide transport"/>
    <property type="evidence" value="ECO:0007669"/>
    <property type="project" value="InterPro"/>
</dbReference>